<feature type="transmembrane region" description="Helical" evidence="9">
    <location>
        <begin position="110"/>
        <end position="137"/>
    </location>
</feature>
<dbReference type="PROSITE" id="PS50253">
    <property type="entry name" value="COX3"/>
    <property type="match status" value="1"/>
</dbReference>
<feature type="transmembrane region" description="Helical" evidence="9">
    <location>
        <begin position="36"/>
        <end position="55"/>
    </location>
</feature>
<dbReference type="GO" id="GO:0004129">
    <property type="term" value="F:cytochrome-c oxidase activity"/>
    <property type="evidence" value="ECO:0007669"/>
    <property type="project" value="InterPro"/>
</dbReference>
<dbReference type="InterPro" id="IPR035973">
    <property type="entry name" value="Cyt_c_oxidase_su3-like_sf"/>
</dbReference>
<feature type="transmembrane region" description="Helical" evidence="9">
    <location>
        <begin position="149"/>
        <end position="167"/>
    </location>
</feature>
<dbReference type="InterPro" id="IPR013833">
    <property type="entry name" value="Cyt_c_oxidase_su3_a-hlx"/>
</dbReference>
<accession>A0AB39A5D9</accession>
<dbReference type="GO" id="GO:0006123">
    <property type="term" value="P:mitochondrial electron transport, cytochrome c to oxygen"/>
    <property type="evidence" value="ECO:0007669"/>
    <property type="project" value="TreeGrafter"/>
</dbReference>
<dbReference type="InterPro" id="IPR024791">
    <property type="entry name" value="Cyt_c/ubiquinol_Oxase_su3"/>
</dbReference>
<dbReference type="Gene3D" id="1.10.287.70">
    <property type="match status" value="1"/>
</dbReference>
<dbReference type="PANTHER" id="PTHR11403:SF7">
    <property type="entry name" value="CYTOCHROME C OXIDASE SUBUNIT 3"/>
    <property type="match status" value="1"/>
</dbReference>
<feature type="transmembrane region" description="Helical" evidence="9">
    <location>
        <begin position="12"/>
        <end position="29"/>
    </location>
</feature>
<dbReference type="InterPro" id="IPR000298">
    <property type="entry name" value="Cyt_c_oxidase-like_su3"/>
</dbReference>
<dbReference type="CDD" id="cd01665">
    <property type="entry name" value="Cyt_c_Oxidase_III"/>
    <property type="match status" value="1"/>
</dbReference>
<dbReference type="Gene3D" id="1.20.120.80">
    <property type="entry name" value="Cytochrome c oxidase, subunit III, four-helix bundle"/>
    <property type="match status" value="1"/>
</dbReference>
<reference evidence="11" key="1">
    <citation type="journal article" date="2024" name="J. Parasitol.">
        <title>Genetic and trait variability of gyrinicola reveals the existence of at least four species within the united states.</title>
        <authorList>
            <person name="Walker M.A."/>
            <person name="Bolek M.G."/>
            <person name="Zieman E.A."/>
            <person name="Neubig K.M."/>
            <person name="Jimenez F.A."/>
        </authorList>
    </citation>
    <scope>NUCLEOTIDE SEQUENCE</scope>
</reference>
<dbReference type="InterPro" id="IPR033945">
    <property type="entry name" value="Cyt_c_oxase_su3_dom"/>
</dbReference>
<protein>
    <recommendedName>
        <fullName evidence="3 8">Cytochrome c oxidase subunit 3</fullName>
    </recommendedName>
</protein>
<name>A0AB39A5D9_9BILA</name>
<dbReference type="Pfam" id="PF00510">
    <property type="entry name" value="COX3"/>
    <property type="match status" value="1"/>
</dbReference>
<dbReference type="EMBL" id="PP374695">
    <property type="protein sequence ID" value="XDE91437.1"/>
    <property type="molecule type" value="Genomic_DNA"/>
</dbReference>
<evidence type="ECO:0000256" key="7">
    <source>
        <dbReference type="ARBA" id="ARBA00023136"/>
    </source>
</evidence>
<feature type="transmembrane region" description="Helical" evidence="9">
    <location>
        <begin position="227"/>
        <end position="245"/>
    </location>
</feature>
<evidence type="ECO:0000259" key="10">
    <source>
        <dbReference type="PROSITE" id="PS50253"/>
    </source>
</evidence>
<keyword evidence="4 8" id="KW-0812">Transmembrane</keyword>
<evidence type="ECO:0000256" key="8">
    <source>
        <dbReference type="RuleBase" id="RU003375"/>
    </source>
</evidence>
<evidence type="ECO:0000256" key="5">
    <source>
        <dbReference type="ARBA" id="ARBA00022967"/>
    </source>
</evidence>
<keyword evidence="8 11" id="KW-0496">Mitochondrion</keyword>
<evidence type="ECO:0000256" key="9">
    <source>
        <dbReference type="SAM" id="Phobius"/>
    </source>
</evidence>
<dbReference type="PANTHER" id="PTHR11403">
    <property type="entry name" value="CYTOCHROME C OXIDASE SUBUNIT III"/>
    <property type="match status" value="1"/>
</dbReference>
<keyword evidence="5" id="KW-1278">Translocase</keyword>
<comment type="subcellular location">
    <subcellularLocation>
        <location evidence="1">Membrane</location>
        <topology evidence="1">Multi-pass membrane protein</topology>
    </subcellularLocation>
</comment>
<keyword evidence="7 9" id="KW-0472">Membrane</keyword>
<feature type="transmembrane region" description="Helical" evidence="9">
    <location>
        <begin position="75"/>
        <end position="98"/>
    </location>
</feature>
<evidence type="ECO:0000256" key="2">
    <source>
        <dbReference type="ARBA" id="ARBA00010581"/>
    </source>
</evidence>
<dbReference type="AlphaFoldDB" id="A0AB39A5D9"/>
<dbReference type="GO" id="GO:0005739">
    <property type="term" value="C:mitochondrion"/>
    <property type="evidence" value="ECO:0007669"/>
    <property type="project" value="TreeGrafter"/>
</dbReference>
<geneLocation type="mitochondrion" evidence="11"/>
<feature type="transmembrane region" description="Helical" evidence="9">
    <location>
        <begin position="179"/>
        <end position="207"/>
    </location>
</feature>
<gene>
    <name evidence="11" type="primary">COX3</name>
</gene>
<feature type="domain" description="Heme-copper oxidase subunit III family profile" evidence="10">
    <location>
        <begin position="1"/>
        <end position="246"/>
    </location>
</feature>
<comment type="similarity">
    <text evidence="2 8">Belongs to the cytochrome c oxidase subunit 3 family.</text>
</comment>
<proteinExistence type="inferred from homology"/>
<evidence type="ECO:0000256" key="3">
    <source>
        <dbReference type="ARBA" id="ARBA00015944"/>
    </source>
</evidence>
<sequence length="246" mass="28838">MFSNAHIVSNSFFPFFLSCHIFSMMLSLVMMMSCGIMFLFFMNGIFVMYLLLLWLKDIMMEGVSGFHNYLVDAGFLKGFIIFIMTEIMFFFSIFWVLFNKFILESTQWGLGALICGVSLPMINTFLLLLSGVVGTWVHSKSLSSKKFKFLLMFVIFLGFLFLLIQMYEYKNLFFNMGDGVAGSLFYFLTGFHGFHVIVGVMLLKLSFLRIYFFNYSLVNNFFFDCSIIYWHFVDIVWLLLFLLIYL</sequence>
<organism evidence="11">
    <name type="scientific">Gyrinicola batrachiensis</name>
    <dbReference type="NCBI Taxonomy" id="3029840"/>
    <lineage>
        <taxon>Eukaryota</taxon>
        <taxon>Metazoa</taxon>
        <taxon>Ecdysozoa</taxon>
        <taxon>Nematoda</taxon>
        <taxon>Chromadorea</taxon>
        <taxon>Rhabditida</taxon>
        <taxon>Spirurina</taxon>
        <taxon>Oxyuridomorpha</taxon>
        <taxon>Oxyuroidea</taxon>
        <taxon>Pharyngodonidae</taxon>
        <taxon>Gyrinicola</taxon>
    </lineage>
</organism>
<evidence type="ECO:0000256" key="6">
    <source>
        <dbReference type="ARBA" id="ARBA00022989"/>
    </source>
</evidence>
<dbReference type="GO" id="GO:0016020">
    <property type="term" value="C:membrane"/>
    <property type="evidence" value="ECO:0007669"/>
    <property type="project" value="UniProtKB-SubCell"/>
</dbReference>
<dbReference type="SUPFAM" id="SSF81452">
    <property type="entry name" value="Cytochrome c oxidase subunit III-like"/>
    <property type="match status" value="1"/>
</dbReference>
<keyword evidence="6 9" id="KW-1133">Transmembrane helix</keyword>
<comment type="function">
    <text evidence="8">Component of the cytochrome c oxidase, the last enzyme in the mitochondrial electron transport chain which drives oxidative phosphorylation. The respiratory chain contains 3 multisubunit complexes succinate dehydrogenase (complex II, CII), ubiquinol-cytochrome c oxidoreductase (cytochrome b-c1 complex, complex III, CIII) and cytochrome c oxidase (complex IV, CIV), that cooperate to transfer electrons derived from NADH and succinate to molecular oxygen, creating an electrochemical gradient over the inner membrane that drives transmembrane transport and the ATP synthase. Cytochrome c oxidase is the component of the respiratory chain that catalyzes the reduction of oxygen to water. Electrons originating from reduced cytochrome c in the intermembrane space (IMS) are transferred via the dinuclear copper A center (CU(A)) of subunit 2 and heme A of subunit 1 to the active site in subunit 1, a binuclear center (BNC) formed by heme A3 and copper B (CU(B)). The BNC reduces molecular oxygen to 2 water molecules using 4 electrons from cytochrome c in the IMS and 4 protons from the mitochondrial matrix.</text>
</comment>
<evidence type="ECO:0000256" key="4">
    <source>
        <dbReference type="ARBA" id="ARBA00022692"/>
    </source>
</evidence>
<evidence type="ECO:0000256" key="1">
    <source>
        <dbReference type="ARBA" id="ARBA00004141"/>
    </source>
</evidence>
<evidence type="ECO:0000313" key="11">
    <source>
        <dbReference type="EMBL" id="XDE91437.1"/>
    </source>
</evidence>